<comment type="similarity">
    <text evidence="1">Belongs to the SEN15 family.</text>
</comment>
<evidence type="ECO:0000256" key="2">
    <source>
        <dbReference type="ARBA" id="ARBA00022694"/>
    </source>
</evidence>
<organism evidence="5 6">
    <name type="scientific">Cyprinus carpio</name>
    <name type="common">Common carp</name>
    <dbReference type="NCBI Taxonomy" id="7962"/>
    <lineage>
        <taxon>Eukaryota</taxon>
        <taxon>Metazoa</taxon>
        <taxon>Chordata</taxon>
        <taxon>Craniata</taxon>
        <taxon>Vertebrata</taxon>
        <taxon>Euteleostomi</taxon>
        <taxon>Actinopterygii</taxon>
        <taxon>Neopterygii</taxon>
        <taxon>Teleostei</taxon>
        <taxon>Ostariophysi</taxon>
        <taxon>Cypriniformes</taxon>
        <taxon>Cyprinidae</taxon>
        <taxon>Cyprininae</taxon>
        <taxon>Cyprinus</taxon>
    </lineage>
</organism>
<evidence type="ECO:0000259" key="4">
    <source>
        <dbReference type="Pfam" id="PF09631"/>
    </source>
</evidence>
<dbReference type="Proteomes" id="UP000694701">
    <property type="component" value="Unplaced"/>
</dbReference>
<evidence type="ECO:0000313" key="5">
    <source>
        <dbReference type="Ensembl" id="ENSCCRP00020099218.1"/>
    </source>
</evidence>
<dbReference type="InterPro" id="IPR036167">
    <property type="entry name" value="tRNA_intron_Endo_cat-like_sf"/>
</dbReference>
<feature type="region of interest" description="Disordered" evidence="3">
    <location>
        <begin position="103"/>
        <end position="122"/>
    </location>
</feature>
<dbReference type="AlphaFoldDB" id="A0A8C2JQT1"/>
<evidence type="ECO:0000256" key="1">
    <source>
        <dbReference type="ARBA" id="ARBA00006091"/>
    </source>
</evidence>
<dbReference type="PANTHER" id="PTHR28582:SF1">
    <property type="entry name" value="TRNA-SPLICING ENDONUCLEASE SUBUNIT SEN15"/>
    <property type="match status" value="1"/>
</dbReference>
<dbReference type="Gene3D" id="3.40.1350.10">
    <property type="match status" value="1"/>
</dbReference>
<accession>A0A8C2JQT1</accession>
<protein>
    <submittedName>
        <fullName evidence="5">TSEN15 tRNA splicing endonuclease subunit</fullName>
    </submittedName>
</protein>
<dbReference type="PANTHER" id="PTHR28582">
    <property type="entry name" value="TRNA-SPLICING ENDONUCLEASE SUBUNIT SEN15"/>
    <property type="match status" value="1"/>
</dbReference>
<reference evidence="5" key="1">
    <citation type="submission" date="2025-08" db="UniProtKB">
        <authorList>
            <consortium name="Ensembl"/>
        </authorList>
    </citation>
    <scope>IDENTIFICATION</scope>
</reference>
<dbReference type="InterPro" id="IPR018593">
    <property type="entry name" value="tRNA-endonuc_su_Sen15"/>
</dbReference>
<dbReference type="InterPro" id="IPR011856">
    <property type="entry name" value="tRNA_endonuc-like_dom_sf"/>
</dbReference>
<keyword evidence="2" id="KW-0819">tRNA processing</keyword>
<evidence type="ECO:0000313" key="6">
    <source>
        <dbReference type="Proteomes" id="UP000694701"/>
    </source>
</evidence>
<dbReference type="GO" id="GO:0006388">
    <property type="term" value="P:tRNA splicing, via endonucleolytic cleavage and ligation"/>
    <property type="evidence" value="ECO:0007669"/>
    <property type="project" value="InterPro"/>
</dbReference>
<sequence>MNSRDWTLEDSYRATHLMHLDVGDSAQVYAAFLVYMDLTEVRKWKEVVGVSCPELQAVLLEAREKEGEAAQMIFPLPSHRSIKHREYETFTQQKAHWPVACSTWHSGSSPRASGGSYGSAPG</sequence>
<dbReference type="SUPFAM" id="SSF53032">
    <property type="entry name" value="tRNA-intron endonuclease catalytic domain-like"/>
    <property type="match status" value="1"/>
</dbReference>
<proteinExistence type="inferred from homology"/>
<dbReference type="Pfam" id="PF09631">
    <property type="entry name" value="Sen15"/>
    <property type="match status" value="1"/>
</dbReference>
<dbReference type="Ensembl" id="ENSCCRT00020108488.1">
    <property type="protein sequence ID" value="ENSCCRP00020099218.1"/>
    <property type="gene ID" value="ENSCCRG00020045594.1"/>
</dbReference>
<name>A0A8C2JQT1_CYPCA</name>
<evidence type="ECO:0000256" key="3">
    <source>
        <dbReference type="SAM" id="MobiDB-lite"/>
    </source>
</evidence>
<dbReference type="GO" id="GO:0005634">
    <property type="term" value="C:nucleus"/>
    <property type="evidence" value="ECO:0007669"/>
    <property type="project" value="UniProtKB-ARBA"/>
</dbReference>
<dbReference type="GO" id="GO:0003676">
    <property type="term" value="F:nucleic acid binding"/>
    <property type="evidence" value="ECO:0007669"/>
    <property type="project" value="InterPro"/>
</dbReference>
<feature type="domain" description="tRNA-splicing endonuclease subunit Sen15" evidence="4">
    <location>
        <begin position="33"/>
        <end position="92"/>
    </location>
</feature>